<dbReference type="InterPro" id="IPR041664">
    <property type="entry name" value="AAA_16"/>
</dbReference>
<dbReference type="GO" id="GO:0004016">
    <property type="term" value="F:adenylate cyclase activity"/>
    <property type="evidence" value="ECO:0007669"/>
    <property type="project" value="TreeGrafter"/>
</dbReference>
<evidence type="ECO:0000259" key="4">
    <source>
        <dbReference type="PROSITE" id="PS50043"/>
    </source>
</evidence>
<dbReference type="Proteomes" id="UP000575985">
    <property type="component" value="Unassembled WGS sequence"/>
</dbReference>
<protein>
    <submittedName>
        <fullName evidence="5">DNA-binding CsgD family transcriptional regulator</fullName>
    </submittedName>
</protein>
<dbReference type="PROSITE" id="PS50043">
    <property type="entry name" value="HTH_LUXR_2"/>
    <property type="match status" value="1"/>
</dbReference>
<keyword evidence="1" id="KW-0547">Nucleotide-binding</keyword>
<dbReference type="PANTHER" id="PTHR16305">
    <property type="entry name" value="TESTICULAR SOLUBLE ADENYLYL CYCLASE"/>
    <property type="match status" value="1"/>
</dbReference>
<gene>
    <name evidence="5" type="ORF">HNR12_000386</name>
</gene>
<dbReference type="InterPro" id="IPR000792">
    <property type="entry name" value="Tscrpt_reg_LuxR_C"/>
</dbReference>
<dbReference type="InterPro" id="IPR036388">
    <property type="entry name" value="WH-like_DNA-bd_sf"/>
</dbReference>
<feature type="region of interest" description="Disordered" evidence="3">
    <location>
        <begin position="38"/>
        <end position="67"/>
    </location>
</feature>
<sequence length="929" mass="97973">MLANALDGARAGQGTAVLVSGGPGIGKTALLDHAQRAALSPPKPPATPATGPTAPSTTAPDPSPPVRPALVLRAQGTEPESGLAYAGLQRLLLPVLDRVPGLAAPHSRVIEQALETGGVAESDRFTLSIGVLRLLGLLAHAAPLLAVIDDAHLMDAPSLDALAFAARRLGTDPVAMVFAARDDQAKPVVPGIPVIHLSPLSEAAVSEVLGDAAPGGLAAGVRGTLAAASHGNPAAALAFAAALSREQLAGIRPLPRTLPLPADLRRAYEPRLEALPEPTRHLLLLAATDPECDVDLLVRAAARTDVTVGDLAPAEDAGIVRVDGSRVVFADPLLRESVYQATPVVRRRAAHARLARVLDLHREPSRYARHRAAAAQGPDSDLAAELAAAADTAKELSGHSVASAALEQAAELTPIPRLRACRLSTAAQDAWLAGMPDRAAELLERAQPDAVTPRQEGVLELIRGQIRLREGNALDTADALLATAERLIPHDRELAVRALMRAADAASFAGDPVRHGAAARRLAPLARDNDPPAMRLAFAFMEGAALSFAGEYTAAVGPLRRATDIAEEIDSPVELIWASIAGLRLGDAPLVHSLATRAVAVARRRGALAVVPQALEFLVYSEFWSGRFPSGIGNCMTGLRLARETAQPNCATHHLAALSLLAAIQGDAETCHARARAVAERASENSLGLPAALSSWALALLDLAQGDAAGAYSRLRSLTHAGPGYGHPTMRLLTAPVFVEACVRTGRPERAASVLAAYESWAAATASLSALAVAMRCRGLLAPAEEAERYFAEAVQLHRACGDDDVERARTALLYGTTLRRNRLPGRAREHLREALETFEWIGARLWVEQARSELRAIGDPESAGEPVRAGHGLTTQQHQIALLVAEGATNREVAAHMFISPRTVEHHLRGIFRKLNIRSRVDLARMFR</sequence>
<dbReference type="InterPro" id="IPR016032">
    <property type="entry name" value="Sig_transdc_resp-reg_C-effctor"/>
</dbReference>
<dbReference type="GO" id="GO:0005524">
    <property type="term" value="F:ATP binding"/>
    <property type="evidence" value="ECO:0007669"/>
    <property type="project" value="UniProtKB-KW"/>
</dbReference>
<dbReference type="SMART" id="SM00421">
    <property type="entry name" value="HTH_LUXR"/>
    <property type="match status" value="1"/>
</dbReference>
<accession>A0A853BFN1</accession>
<feature type="compositionally biased region" description="Low complexity" evidence="3">
    <location>
        <begin position="48"/>
        <end position="60"/>
    </location>
</feature>
<dbReference type="CDD" id="cd06170">
    <property type="entry name" value="LuxR_C_like"/>
    <property type="match status" value="1"/>
</dbReference>
<proteinExistence type="predicted"/>
<keyword evidence="6" id="KW-1185">Reference proteome</keyword>
<dbReference type="AlphaFoldDB" id="A0A853BFN1"/>
<dbReference type="Pfam" id="PF13191">
    <property type="entry name" value="AAA_16"/>
    <property type="match status" value="1"/>
</dbReference>
<evidence type="ECO:0000256" key="3">
    <source>
        <dbReference type="SAM" id="MobiDB-lite"/>
    </source>
</evidence>
<dbReference type="GO" id="GO:0003677">
    <property type="term" value="F:DNA binding"/>
    <property type="evidence" value="ECO:0007669"/>
    <property type="project" value="UniProtKB-KW"/>
</dbReference>
<organism evidence="5 6">
    <name type="scientific">Streptomonospora nanhaiensis</name>
    <dbReference type="NCBI Taxonomy" id="1323731"/>
    <lineage>
        <taxon>Bacteria</taxon>
        <taxon>Bacillati</taxon>
        <taxon>Actinomycetota</taxon>
        <taxon>Actinomycetes</taxon>
        <taxon>Streptosporangiales</taxon>
        <taxon>Nocardiopsidaceae</taxon>
        <taxon>Streptomonospora</taxon>
    </lineage>
</organism>
<dbReference type="GO" id="GO:0005737">
    <property type="term" value="C:cytoplasm"/>
    <property type="evidence" value="ECO:0007669"/>
    <property type="project" value="TreeGrafter"/>
</dbReference>
<dbReference type="GO" id="GO:0006355">
    <property type="term" value="P:regulation of DNA-templated transcription"/>
    <property type="evidence" value="ECO:0007669"/>
    <property type="project" value="InterPro"/>
</dbReference>
<comment type="caution">
    <text evidence="5">The sequence shown here is derived from an EMBL/GenBank/DDBJ whole genome shotgun (WGS) entry which is preliminary data.</text>
</comment>
<dbReference type="Pfam" id="PF00196">
    <property type="entry name" value="GerE"/>
    <property type="match status" value="1"/>
</dbReference>
<feature type="domain" description="HTH luxR-type" evidence="4">
    <location>
        <begin position="867"/>
        <end position="929"/>
    </location>
</feature>
<evidence type="ECO:0000256" key="1">
    <source>
        <dbReference type="ARBA" id="ARBA00022741"/>
    </source>
</evidence>
<name>A0A853BFN1_9ACTN</name>
<dbReference type="PANTHER" id="PTHR16305:SF35">
    <property type="entry name" value="TRANSCRIPTIONAL ACTIVATOR DOMAIN"/>
    <property type="match status" value="1"/>
</dbReference>
<dbReference type="PRINTS" id="PR00038">
    <property type="entry name" value="HTHLUXR"/>
</dbReference>
<evidence type="ECO:0000256" key="2">
    <source>
        <dbReference type="ARBA" id="ARBA00022840"/>
    </source>
</evidence>
<dbReference type="RefSeq" id="WP_218901835.1">
    <property type="nucleotide sequence ID" value="NZ_JACCFO010000001.1"/>
</dbReference>
<reference evidence="5 6" key="1">
    <citation type="submission" date="2020-07" db="EMBL/GenBank/DDBJ databases">
        <title>Sequencing the genomes of 1000 actinobacteria strains.</title>
        <authorList>
            <person name="Klenk H.-P."/>
        </authorList>
    </citation>
    <scope>NUCLEOTIDE SEQUENCE [LARGE SCALE GENOMIC DNA]</scope>
    <source>
        <strain evidence="5 6">DSM 45927</strain>
    </source>
</reference>
<dbReference type="Gene3D" id="1.10.10.10">
    <property type="entry name" value="Winged helix-like DNA-binding domain superfamily/Winged helix DNA-binding domain"/>
    <property type="match status" value="1"/>
</dbReference>
<keyword evidence="2" id="KW-0067">ATP-binding</keyword>
<dbReference type="EMBL" id="JACCFO010000001">
    <property type="protein sequence ID" value="NYI94109.1"/>
    <property type="molecule type" value="Genomic_DNA"/>
</dbReference>
<evidence type="ECO:0000313" key="5">
    <source>
        <dbReference type="EMBL" id="NYI94109.1"/>
    </source>
</evidence>
<evidence type="ECO:0000313" key="6">
    <source>
        <dbReference type="Proteomes" id="UP000575985"/>
    </source>
</evidence>
<keyword evidence="5" id="KW-0238">DNA-binding</keyword>
<dbReference type="SUPFAM" id="SSF46894">
    <property type="entry name" value="C-terminal effector domain of the bipartite response regulators"/>
    <property type="match status" value="1"/>
</dbReference>